<dbReference type="InterPro" id="IPR001647">
    <property type="entry name" value="HTH_TetR"/>
</dbReference>
<dbReference type="STRING" id="945713.IALB_2852"/>
<feature type="DNA-binding region" description="H-T-H motif" evidence="4">
    <location>
        <begin position="28"/>
        <end position="47"/>
    </location>
</feature>
<dbReference type="EMBL" id="CP003418">
    <property type="protein sequence ID" value="AFH50555.1"/>
    <property type="molecule type" value="Genomic_DNA"/>
</dbReference>
<dbReference type="Pfam" id="PF00440">
    <property type="entry name" value="TetR_N"/>
    <property type="match status" value="1"/>
</dbReference>
<dbReference type="eggNOG" id="COG1309">
    <property type="taxonomic scope" value="Bacteria"/>
</dbReference>
<dbReference type="KEGG" id="ial:IALB_2852"/>
<dbReference type="HOGENOM" id="CLU_069356_12_10_10"/>
<dbReference type="Gene3D" id="1.10.10.60">
    <property type="entry name" value="Homeodomain-like"/>
    <property type="match status" value="1"/>
</dbReference>
<evidence type="ECO:0000313" key="7">
    <source>
        <dbReference type="Proteomes" id="UP000007394"/>
    </source>
</evidence>
<keyword evidence="3" id="KW-0804">Transcription</keyword>
<dbReference type="RefSeq" id="WP_014561694.1">
    <property type="nucleotide sequence ID" value="NC_017464.1"/>
</dbReference>
<organism evidence="6 7">
    <name type="scientific">Ignavibacterium album (strain DSM 19864 / JCM 16511 / NBRC 101810 / Mat9-16)</name>
    <dbReference type="NCBI Taxonomy" id="945713"/>
    <lineage>
        <taxon>Bacteria</taxon>
        <taxon>Pseudomonadati</taxon>
        <taxon>Ignavibacteriota</taxon>
        <taxon>Ignavibacteria</taxon>
        <taxon>Ignavibacteriales</taxon>
        <taxon>Ignavibacteriaceae</taxon>
        <taxon>Ignavibacterium</taxon>
    </lineage>
</organism>
<keyword evidence="2 4" id="KW-0238">DNA-binding</keyword>
<proteinExistence type="predicted"/>
<evidence type="ECO:0000256" key="2">
    <source>
        <dbReference type="ARBA" id="ARBA00023125"/>
    </source>
</evidence>
<dbReference type="InterPro" id="IPR009057">
    <property type="entry name" value="Homeodomain-like_sf"/>
</dbReference>
<dbReference type="GO" id="GO:0003677">
    <property type="term" value="F:DNA binding"/>
    <property type="evidence" value="ECO:0007669"/>
    <property type="project" value="UniProtKB-UniRule"/>
</dbReference>
<dbReference type="SUPFAM" id="SSF48498">
    <property type="entry name" value="Tetracyclin repressor-like, C-terminal domain"/>
    <property type="match status" value="1"/>
</dbReference>
<feature type="domain" description="HTH tetR-type" evidence="5">
    <location>
        <begin position="5"/>
        <end position="65"/>
    </location>
</feature>
<protein>
    <submittedName>
        <fullName evidence="6">Transcriptional regulator</fullName>
    </submittedName>
</protein>
<dbReference type="Gene3D" id="1.10.357.10">
    <property type="entry name" value="Tetracycline Repressor, domain 2"/>
    <property type="match status" value="1"/>
</dbReference>
<evidence type="ECO:0000256" key="4">
    <source>
        <dbReference type="PROSITE-ProRule" id="PRU00335"/>
    </source>
</evidence>
<gene>
    <name evidence="6" type="ordered locus">IALB_2852</name>
</gene>
<evidence type="ECO:0000313" key="6">
    <source>
        <dbReference type="EMBL" id="AFH50555.1"/>
    </source>
</evidence>
<reference evidence="6 7" key="1">
    <citation type="journal article" date="2012" name="Front. Microbiol.">
        <title>Complete genome of Ignavibacterium album, a metabolically versatile, flagellated, facultative anaerobe from the phylum Chlorobi.</title>
        <authorList>
            <person name="Liu Z."/>
            <person name="Frigaard N.-U."/>
            <person name="Vogl K."/>
            <person name="Iino T."/>
            <person name="Ohkuma M."/>
            <person name="Overmann J."/>
            <person name="Bryant D.A."/>
        </authorList>
    </citation>
    <scope>NUCLEOTIDE SEQUENCE [LARGE SCALE GENOMIC DNA]</scope>
    <source>
        <strain evidence="7">DSM 19864 / JCM 16511 / NBRC 101810 / Mat9-16</strain>
    </source>
</reference>
<dbReference type="OrthoDB" id="9789566at2"/>
<dbReference type="PANTHER" id="PTHR47506">
    <property type="entry name" value="TRANSCRIPTIONAL REGULATORY PROTEIN"/>
    <property type="match status" value="1"/>
</dbReference>
<evidence type="ECO:0000256" key="1">
    <source>
        <dbReference type="ARBA" id="ARBA00023015"/>
    </source>
</evidence>
<keyword evidence="7" id="KW-1185">Reference proteome</keyword>
<dbReference type="AlphaFoldDB" id="I0ANJ8"/>
<sequence length="200" mass="23351">MNTIDAKKELILKTARELLAKNGFAKTTLDDIAQALGMKKSSLYYYYSNKDALLEDVMNRERDNFCLMIEDALKSNDSTINKIINYEKSKFEYVAETIKLHEISTSVLFEMKSKMFKQIQIIHKREIEMLKKVLDEGIKKKEIKKCDTHRIAELILTLSEALRHREFYFASFSINKKIDFSKAIDDMIFAIKLIFDGLKV</sequence>
<keyword evidence="1" id="KW-0805">Transcription regulation</keyword>
<dbReference type="Proteomes" id="UP000007394">
    <property type="component" value="Chromosome"/>
</dbReference>
<dbReference type="InterPro" id="IPR036271">
    <property type="entry name" value="Tet_transcr_reg_TetR-rel_C_sf"/>
</dbReference>
<dbReference type="PANTHER" id="PTHR47506:SF6">
    <property type="entry name" value="HTH-TYPE TRANSCRIPTIONAL REPRESSOR NEMR"/>
    <property type="match status" value="1"/>
</dbReference>
<dbReference type="SUPFAM" id="SSF46689">
    <property type="entry name" value="Homeodomain-like"/>
    <property type="match status" value="1"/>
</dbReference>
<evidence type="ECO:0000256" key="3">
    <source>
        <dbReference type="ARBA" id="ARBA00023163"/>
    </source>
</evidence>
<accession>I0ANJ8</accession>
<evidence type="ECO:0000259" key="5">
    <source>
        <dbReference type="PROSITE" id="PS50977"/>
    </source>
</evidence>
<dbReference type="PRINTS" id="PR00455">
    <property type="entry name" value="HTHTETR"/>
</dbReference>
<dbReference type="PROSITE" id="PS50977">
    <property type="entry name" value="HTH_TETR_2"/>
    <property type="match status" value="1"/>
</dbReference>
<name>I0ANJ8_IGNAJ</name>